<name>A0A1Y1US95_9TREE</name>
<evidence type="ECO:0000256" key="1">
    <source>
        <dbReference type="SAM" id="MobiDB-lite"/>
    </source>
</evidence>
<gene>
    <name evidence="2" type="ORF">BD324DRAFT_612502</name>
</gene>
<reference evidence="2 3" key="1">
    <citation type="submission" date="2017-03" db="EMBL/GenBank/DDBJ databases">
        <title>Widespread Adenine N6-methylation of Active Genes in Fungi.</title>
        <authorList>
            <consortium name="DOE Joint Genome Institute"/>
            <person name="Mondo S.J."/>
            <person name="Dannebaum R.O."/>
            <person name="Kuo R.C."/>
            <person name="Louie K.B."/>
            <person name="Bewick A.J."/>
            <person name="Labutti K."/>
            <person name="Haridas S."/>
            <person name="Kuo A."/>
            <person name="Salamov A."/>
            <person name="Ahrendt S.R."/>
            <person name="Lau R."/>
            <person name="Bowen B.P."/>
            <person name="Lipzen A."/>
            <person name="Sullivan W."/>
            <person name="Andreopoulos W.B."/>
            <person name="Clum A."/>
            <person name="Lindquist E."/>
            <person name="Daum C."/>
            <person name="Northen T.R."/>
            <person name="Ramamoorthy G."/>
            <person name="Schmitz R.J."/>
            <person name="Gryganskyi A."/>
            <person name="Culley D."/>
            <person name="Magnuson J."/>
            <person name="James T.Y."/>
            <person name="O'Malley M.A."/>
            <person name="Stajich J.E."/>
            <person name="Spatafora J.W."/>
            <person name="Visel A."/>
            <person name="Grigoriev I.V."/>
        </authorList>
    </citation>
    <scope>NUCLEOTIDE SEQUENCE [LARGE SCALE GENOMIC DNA]</scope>
    <source>
        <strain evidence="2 3">NRRL Y-17943</strain>
    </source>
</reference>
<evidence type="ECO:0000313" key="3">
    <source>
        <dbReference type="Proteomes" id="UP000193218"/>
    </source>
</evidence>
<dbReference type="RefSeq" id="XP_021874577.1">
    <property type="nucleotide sequence ID" value="XM_022014396.1"/>
</dbReference>
<protein>
    <submittedName>
        <fullName evidence="2">Uncharacterized protein</fullName>
    </submittedName>
</protein>
<sequence>MSLRMASGSLRSLRSLPSAQRTFCFPVRHLRTSAPHQAGSSDHHHDSHHSSAEDRQYETRESWFIGPSRNFIIGSLIAYFGWDYLPEASKVAASPYNDPEAFNAMLKDESIPWYTRWIAKHYASREEVLAARDEMIREDAHRITNRFAMWDMKGSALGAVRSSGTTQIGIE</sequence>
<organism evidence="2 3">
    <name type="scientific">Kockovaella imperatae</name>
    <dbReference type="NCBI Taxonomy" id="4999"/>
    <lineage>
        <taxon>Eukaryota</taxon>
        <taxon>Fungi</taxon>
        <taxon>Dikarya</taxon>
        <taxon>Basidiomycota</taxon>
        <taxon>Agaricomycotina</taxon>
        <taxon>Tremellomycetes</taxon>
        <taxon>Tremellales</taxon>
        <taxon>Cuniculitremaceae</taxon>
        <taxon>Kockovaella</taxon>
    </lineage>
</organism>
<dbReference type="Proteomes" id="UP000193218">
    <property type="component" value="Unassembled WGS sequence"/>
</dbReference>
<proteinExistence type="predicted"/>
<evidence type="ECO:0000313" key="2">
    <source>
        <dbReference type="EMBL" id="ORX40898.1"/>
    </source>
</evidence>
<feature type="compositionally biased region" description="Basic and acidic residues" evidence="1">
    <location>
        <begin position="41"/>
        <end position="53"/>
    </location>
</feature>
<keyword evidence="3" id="KW-1185">Reference proteome</keyword>
<dbReference type="EMBL" id="NBSH01000001">
    <property type="protein sequence ID" value="ORX40898.1"/>
    <property type="molecule type" value="Genomic_DNA"/>
</dbReference>
<comment type="caution">
    <text evidence="2">The sequence shown here is derived from an EMBL/GenBank/DDBJ whole genome shotgun (WGS) entry which is preliminary data.</text>
</comment>
<accession>A0A1Y1US95</accession>
<dbReference type="InParanoid" id="A0A1Y1US95"/>
<dbReference type="AlphaFoldDB" id="A0A1Y1US95"/>
<dbReference type="GeneID" id="33556204"/>
<dbReference type="STRING" id="4999.A0A1Y1US95"/>
<feature type="region of interest" description="Disordered" evidence="1">
    <location>
        <begin position="34"/>
        <end position="53"/>
    </location>
</feature>